<feature type="domain" description="Histidine kinase" evidence="10">
    <location>
        <begin position="377"/>
        <end position="592"/>
    </location>
</feature>
<evidence type="ECO:0000313" key="12">
    <source>
        <dbReference type="Proteomes" id="UP000197424"/>
    </source>
</evidence>
<keyword evidence="9" id="KW-0472">Membrane</keyword>
<keyword evidence="3" id="KW-0597">Phosphoprotein</keyword>
<keyword evidence="5" id="KW-0547">Nucleotide-binding</keyword>
<dbReference type="PANTHER" id="PTHR43065:SF10">
    <property type="entry name" value="PEROXIDE STRESS-ACTIVATED HISTIDINE KINASE MAK3"/>
    <property type="match status" value="1"/>
</dbReference>
<dbReference type="Pfam" id="PF12974">
    <property type="entry name" value="Phosphonate-bd"/>
    <property type="match status" value="1"/>
</dbReference>
<dbReference type="OrthoDB" id="224978at2"/>
<dbReference type="InterPro" id="IPR004358">
    <property type="entry name" value="Sig_transdc_His_kin-like_C"/>
</dbReference>
<evidence type="ECO:0000256" key="6">
    <source>
        <dbReference type="ARBA" id="ARBA00022777"/>
    </source>
</evidence>
<dbReference type="SUPFAM" id="SSF47384">
    <property type="entry name" value="Homodimeric domain of signal transducing histidine kinase"/>
    <property type="match status" value="1"/>
</dbReference>
<dbReference type="InterPro" id="IPR005467">
    <property type="entry name" value="His_kinase_dom"/>
</dbReference>
<evidence type="ECO:0000256" key="2">
    <source>
        <dbReference type="ARBA" id="ARBA00012438"/>
    </source>
</evidence>
<dbReference type="PRINTS" id="PR00344">
    <property type="entry name" value="BCTRLSENSOR"/>
</dbReference>
<proteinExistence type="predicted"/>
<keyword evidence="6 11" id="KW-0418">Kinase</keyword>
<keyword evidence="9" id="KW-1133">Transmembrane helix</keyword>
<feature type="transmembrane region" description="Helical" evidence="9">
    <location>
        <begin position="309"/>
        <end position="328"/>
    </location>
</feature>
<reference evidence="12" key="1">
    <citation type="submission" date="2017-06" db="EMBL/GenBank/DDBJ databases">
        <title>Whole genome sequence of Laribacter hongkongensis LHGZ1.</title>
        <authorList>
            <person name="Chen D."/>
            <person name="Wu H."/>
            <person name="Chen J."/>
        </authorList>
    </citation>
    <scope>NUCLEOTIDE SEQUENCE [LARGE SCALE GENOMIC DNA]</scope>
    <source>
        <strain evidence="12">LHGZ1</strain>
    </source>
</reference>
<dbReference type="EMBL" id="CP022115">
    <property type="protein sequence ID" value="ASJ23038.1"/>
    <property type="molecule type" value="Genomic_DNA"/>
</dbReference>
<dbReference type="AlphaFoldDB" id="A0A248LE26"/>
<evidence type="ECO:0000313" key="11">
    <source>
        <dbReference type="EMBL" id="ASJ23038.1"/>
    </source>
</evidence>
<dbReference type="PROSITE" id="PS50109">
    <property type="entry name" value="HIS_KIN"/>
    <property type="match status" value="1"/>
</dbReference>
<evidence type="ECO:0000256" key="8">
    <source>
        <dbReference type="ARBA" id="ARBA00023012"/>
    </source>
</evidence>
<evidence type="ECO:0000256" key="7">
    <source>
        <dbReference type="ARBA" id="ARBA00022840"/>
    </source>
</evidence>
<evidence type="ECO:0000256" key="1">
    <source>
        <dbReference type="ARBA" id="ARBA00000085"/>
    </source>
</evidence>
<dbReference type="SUPFAM" id="SSF55874">
    <property type="entry name" value="ATPase domain of HSP90 chaperone/DNA topoisomerase II/histidine kinase"/>
    <property type="match status" value="1"/>
</dbReference>
<dbReference type="SMART" id="SM00388">
    <property type="entry name" value="HisKA"/>
    <property type="match status" value="1"/>
</dbReference>
<dbReference type="InterPro" id="IPR003594">
    <property type="entry name" value="HATPase_dom"/>
</dbReference>
<dbReference type="PANTHER" id="PTHR43065">
    <property type="entry name" value="SENSOR HISTIDINE KINASE"/>
    <property type="match status" value="1"/>
</dbReference>
<dbReference type="Gene3D" id="3.40.190.10">
    <property type="entry name" value="Periplasmic binding protein-like II"/>
    <property type="match status" value="2"/>
</dbReference>
<accession>A0A248LE26</accession>
<organism evidence="11 12">
    <name type="scientific">Laribacter hongkongensis</name>
    <dbReference type="NCBI Taxonomy" id="168471"/>
    <lineage>
        <taxon>Bacteria</taxon>
        <taxon>Pseudomonadati</taxon>
        <taxon>Pseudomonadota</taxon>
        <taxon>Betaproteobacteria</taxon>
        <taxon>Neisseriales</taxon>
        <taxon>Aquaspirillaceae</taxon>
        <taxon>Laribacter</taxon>
    </lineage>
</organism>
<dbReference type="Gene3D" id="3.30.565.10">
    <property type="entry name" value="Histidine kinase-like ATPase, C-terminal domain"/>
    <property type="match status" value="1"/>
</dbReference>
<evidence type="ECO:0000256" key="4">
    <source>
        <dbReference type="ARBA" id="ARBA00022679"/>
    </source>
</evidence>
<dbReference type="Proteomes" id="UP000197424">
    <property type="component" value="Chromosome"/>
</dbReference>
<sequence length="597" mass="65107">MPRLFPFVLILAGLLSGNGFILPAARAQTVTIGVLAWQGSRAAEQRWQPLLEQLQQQLPAHQFRLQPLDPNGMERALSRRQLTFLITNPGHYVDMEARFGLSRIATEQIDSPPKPEQVVGSVLVIRADRNDIKTLEDLAGKTVAAVSPEAFGGYQIFAADWQQQLPDHPAPPAMRFTGYPMQSVVDAVLTGAADAGVLRTCLLESLEHSGQLPAGRLRPVVTRDIPDLPCASSSILFPGWAFASTPHTPPQLAHDVALALYHPPASSSTAPRWSVPADYLPAHDVLRTLRIGPYAGLAYDSPLILFQRFWPWLAAALAFILFWLGYTVHVERLVRRRTEALGAAEAERQRMAARLHVQQAEVEHLGRLSLLGEVAGTLAHELNQPLASIANYADSLPRRAASGQLTDAATLTAAQAIAAEARRASSVLAGIRALIHKRPHVRELHGLDTLVRQSVELFRTLMPHAPPVRVHTRQPPGQALPVRVDPMQIQQVILNLLKNGSDAQKDNACALDVLVDLHETPYRVSVRDHGPEITPETLARLFEPFFTTKPDGLGLGLSICTTLIEAHGGHLTAAPNTPAPGLCLTFTLPPHDHHSSD</sequence>
<dbReference type="GO" id="GO:0005524">
    <property type="term" value="F:ATP binding"/>
    <property type="evidence" value="ECO:0007669"/>
    <property type="project" value="UniProtKB-KW"/>
</dbReference>
<name>A0A248LE26_9NEIS</name>
<dbReference type="SMART" id="SM00387">
    <property type="entry name" value="HATPase_c"/>
    <property type="match status" value="1"/>
</dbReference>
<comment type="catalytic activity">
    <reaction evidence="1">
        <text>ATP + protein L-histidine = ADP + protein N-phospho-L-histidine.</text>
        <dbReference type="EC" id="2.7.13.3"/>
    </reaction>
</comment>
<evidence type="ECO:0000256" key="9">
    <source>
        <dbReference type="SAM" id="Phobius"/>
    </source>
</evidence>
<evidence type="ECO:0000256" key="3">
    <source>
        <dbReference type="ARBA" id="ARBA00022553"/>
    </source>
</evidence>
<keyword evidence="9" id="KW-0812">Transmembrane</keyword>
<dbReference type="Gene3D" id="1.10.287.130">
    <property type="match status" value="1"/>
</dbReference>
<dbReference type="Pfam" id="PF02518">
    <property type="entry name" value="HATPase_c"/>
    <property type="match status" value="1"/>
</dbReference>
<keyword evidence="8" id="KW-0902">Two-component regulatory system</keyword>
<dbReference type="EC" id="2.7.13.3" evidence="2"/>
<dbReference type="InterPro" id="IPR036097">
    <property type="entry name" value="HisK_dim/P_sf"/>
</dbReference>
<evidence type="ECO:0000256" key="5">
    <source>
        <dbReference type="ARBA" id="ARBA00022741"/>
    </source>
</evidence>
<dbReference type="CDD" id="cd00082">
    <property type="entry name" value="HisKA"/>
    <property type="match status" value="1"/>
</dbReference>
<dbReference type="SUPFAM" id="SSF53850">
    <property type="entry name" value="Periplasmic binding protein-like II"/>
    <property type="match status" value="1"/>
</dbReference>
<dbReference type="RefSeq" id="WP_088859881.1">
    <property type="nucleotide sequence ID" value="NZ_CP022115.1"/>
</dbReference>
<keyword evidence="4" id="KW-0808">Transferase</keyword>
<dbReference type="InterPro" id="IPR036890">
    <property type="entry name" value="HATPase_C_sf"/>
</dbReference>
<protein>
    <recommendedName>
        <fullName evidence="2">histidine kinase</fullName>
        <ecNumber evidence="2">2.7.13.3</ecNumber>
    </recommendedName>
</protein>
<evidence type="ECO:0000259" key="10">
    <source>
        <dbReference type="PROSITE" id="PS50109"/>
    </source>
</evidence>
<gene>
    <name evidence="11" type="ORF">LHGZ1_0207</name>
</gene>
<dbReference type="GO" id="GO:0000155">
    <property type="term" value="F:phosphorelay sensor kinase activity"/>
    <property type="evidence" value="ECO:0007669"/>
    <property type="project" value="InterPro"/>
</dbReference>
<keyword evidence="7" id="KW-0067">ATP-binding</keyword>
<dbReference type="InterPro" id="IPR003661">
    <property type="entry name" value="HisK_dim/P_dom"/>
</dbReference>